<dbReference type="PANTHER" id="PTHR11766:SF1">
    <property type="entry name" value="TYROSINE--TRNA LIGASE"/>
    <property type="match status" value="1"/>
</dbReference>
<evidence type="ECO:0000256" key="7">
    <source>
        <dbReference type="ARBA" id="ARBA00023146"/>
    </source>
</evidence>
<evidence type="ECO:0000256" key="6">
    <source>
        <dbReference type="ARBA" id="ARBA00022917"/>
    </source>
</evidence>
<dbReference type="HAMAP" id="MF_02007">
    <property type="entry name" value="Tyr_tRNA_synth_type2"/>
    <property type="match status" value="1"/>
</dbReference>
<keyword evidence="7 9" id="KW-0030">Aminoacyl-tRNA synthetase</keyword>
<dbReference type="InterPro" id="IPR036986">
    <property type="entry name" value="S4_RNA-bd_sf"/>
</dbReference>
<dbReference type="InterPro" id="IPR002942">
    <property type="entry name" value="S4_RNA-bd"/>
</dbReference>
<evidence type="ECO:0000256" key="3">
    <source>
        <dbReference type="ARBA" id="ARBA00022741"/>
    </source>
</evidence>
<dbReference type="Pfam" id="PF00579">
    <property type="entry name" value="tRNA-synt_1b"/>
    <property type="match status" value="1"/>
</dbReference>
<dbReference type="InterPro" id="IPR002305">
    <property type="entry name" value="aa-tRNA-synth_Ic"/>
</dbReference>
<comment type="caution">
    <text evidence="12">The sequence shown here is derived from an EMBL/GenBank/DDBJ whole genome shotgun (WGS) entry which is preliminary data.</text>
</comment>
<dbReference type="Gene3D" id="3.40.50.620">
    <property type="entry name" value="HUPs"/>
    <property type="match status" value="1"/>
</dbReference>
<comment type="similarity">
    <text evidence="9">Belongs to the class-I aminoacyl-tRNA synthetase family. TyrS type 2 subfamily.</text>
</comment>
<feature type="short sequence motif" description="'KMSKS' region" evidence="9">
    <location>
        <begin position="237"/>
        <end position="241"/>
    </location>
</feature>
<keyword evidence="13" id="KW-1185">Reference proteome</keyword>
<name>A0ABW4JP69_9BACL</name>
<dbReference type="PROSITE" id="PS00178">
    <property type="entry name" value="AA_TRNA_LIGASE_I"/>
    <property type="match status" value="1"/>
</dbReference>
<dbReference type="Gene3D" id="1.10.240.10">
    <property type="entry name" value="Tyrosyl-Transfer RNA Synthetase"/>
    <property type="match status" value="1"/>
</dbReference>
<dbReference type="CDD" id="cd00165">
    <property type="entry name" value="S4"/>
    <property type="match status" value="1"/>
</dbReference>
<evidence type="ECO:0000259" key="11">
    <source>
        <dbReference type="SMART" id="SM00363"/>
    </source>
</evidence>
<accession>A0ABW4JP69</accession>
<dbReference type="Gene3D" id="3.10.290.10">
    <property type="entry name" value="RNA-binding S4 domain"/>
    <property type="match status" value="1"/>
</dbReference>
<evidence type="ECO:0000313" key="13">
    <source>
        <dbReference type="Proteomes" id="UP001597079"/>
    </source>
</evidence>
<evidence type="ECO:0000256" key="2">
    <source>
        <dbReference type="ARBA" id="ARBA00022598"/>
    </source>
</evidence>
<evidence type="ECO:0000256" key="1">
    <source>
        <dbReference type="ARBA" id="ARBA00022490"/>
    </source>
</evidence>
<dbReference type="CDD" id="cd00805">
    <property type="entry name" value="TyrRS_core"/>
    <property type="match status" value="1"/>
</dbReference>
<keyword evidence="2 9" id="KW-0436">Ligase</keyword>
<comment type="catalytic activity">
    <reaction evidence="8 9">
        <text>tRNA(Tyr) + L-tyrosine + ATP = L-tyrosyl-tRNA(Tyr) + AMP + diphosphate + H(+)</text>
        <dbReference type="Rhea" id="RHEA:10220"/>
        <dbReference type="Rhea" id="RHEA-COMP:9706"/>
        <dbReference type="Rhea" id="RHEA-COMP:9707"/>
        <dbReference type="ChEBI" id="CHEBI:15378"/>
        <dbReference type="ChEBI" id="CHEBI:30616"/>
        <dbReference type="ChEBI" id="CHEBI:33019"/>
        <dbReference type="ChEBI" id="CHEBI:58315"/>
        <dbReference type="ChEBI" id="CHEBI:78442"/>
        <dbReference type="ChEBI" id="CHEBI:78536"/>
        <dbReference type="ChEBI" id="CHEBI:456215"/>
        <dbReference type="EC" id="6.1.1.1"/>
    </reaction>
</comment>
<organism evidence="12 13">
    <name type="scientific">Alicyclobacillus fodiniaquatilis</name>
    <dbReference type="NCBI Taxonomy" id="1661150"/>
    <lineage>
        <taxon>Bacteria</taxon>
        <taxon>Bacillati</taxon>
        <taxon>Bacillota</taxon>
        <taxon>Bacilli</taxon>
        <taxon>Bacillales</taxon>
        <taxon>Alicyclobacillaceae</taxon>
        <taxon>Alicyclobacillus</taxon>
    </lineage>
</organism>
<dbReference type="SMART" id="SM00363">
    <property type="entry name" value="S4"/>
    <property type="match status" value="1"/>
</dbReference>
<dbReference type="InterPro" id="IPR024108">
    <property type="entry name" value="Tyr-tRNA-ligase_bac_2"/>
</dbReference>
<dbReference type="InterPro" id="IPR001412">
    <property type="entry name" value="aa-tRNA-synth_I_CS"/>
</dbReference>
<dbReference type="GO" id="GO:0004831">
    <property type="term" value="F:tyrosine-tRNA ligase activity"/>
    <property type="evidence" value="ECO:0007669"/>
    <property type="project" value="UniProtKB-EC"/>
</dbReference>
<protein>
    <recommendedName>
        <fullName evidence="9">Tyrosine--tRNA ligase</fullName>
        <ecNumber evidence="9">6.1.1.1</ecNumber>
    </recommendedName>
    <alternativeName>
        <fullName evidence="9">Tyrosyl-tRNA synthetase</fullName>
        <shortName evidence="9">TyrRS</shortName>
    </alternativeName>
</protein>
<evidence type="ECO:0000256" key="10">
    <source>
        <dbReference type="PROSITE-ProRule" id="PRU00182"/>
    </source>
</evidence>
<feature type="short sequence motif" description="'HIGH' region" evidence="9">
    <location>
        <begin position="53"/>
        <end position="62"/>
    </location>
</feature>
<dbReference type="SUPFAM" id="SSF52374">
    <property type="entry name" value="Nucleotidylyl transferase"/>
    <property type="match status" value="1"/>
</dbReference>
<comment type="subunit">
    <text evidence="9">Homodimer.</text>
</comment>
<dbReference type="PRINTS" id="PR01040">
    <property type="entry name" value="TRNASYNTHTYR"/>
</dbReference>
<gene>
    <name evidence="9 12" type="primary">tyrS</name>
    <name evidence="12" type="ORF">ACFSB2_19840</name>
</gene>
<feature type="binding site" evidence="9">
    <location>
        <position position="240"/>
    </location>
    <ligand>
        <name>ATP</name>
        <dbReference type="ChEBI" id="CHEBI:30616"/>
    </ligand>
</feature>
<reference evidence="13" key="1">
    <citation type="journal article" date="2019" name="Int. J. Syst. Evol. Microbiol.">
        <title>The Global Catalogue of Microorganisms (GCM) 10K type strain sequencing project: providing services to taxonomists for standard genome sequencing and annotation.</title>
        <authorList>
            <consortium name="The Broad Institute Genomics Platform"/>
            <consortium name="The Broad Institute Genome Sequencing Center for Infectious Disease"/>
            <person name="Wu L."/>
            <person name="Ma J."/>
        </authorList>
    </citation>
    <scope>NUCLEOTIDE SEQUENCE [LARGE SCALE GENOMIC DNA]</scope>
    <source>
        <strain evidence="13">CGMCC 1.12286</strain>
    </source>
</reference>
<dbReference type="SUPFAM" id="SSF55174">
    <property type="entry name" value="Alpha-L RNA-binding motif"/>
    <property type="match status" value="1"/>
</dbReference>
<dbReference type="InterPro" id="IPR002307">
    <property type="entry name" value="Tyr-tRNA-ligase"/>
</dbReference>
<evidence type="ECO:0000313" key="12">
    <source>
        <dbReference type="EMBL" id="MFD1676930.1"/>
    </source>
</evidence>
<dbReference type="InterPro" id="IPR014729">
    <property type="entry name" value="Rossmann-like_a/b/a_fold"/>
</dbReference>
<dbReference type="EMBL" id="JBHUCX010000083">
    <property type="protein sequence ID" value="MFD1676930.1"/>
    <property type="molecule type" value="Genomic_DNA"/>
</dbReference>
<evidence type="ECO:0000256" key="9">
    <source>
        <dbReference type="HAMAP-Rule" id="MF_02007"/>
    </source>
</evidence>
<dbReference type="Pfam" id="PF22421">
    <property type="entry name" value="SYY_C-terminal"/>
    <property type="match status" value="1"/>
</dbReference>
<dbReference type="InterPro" id="IPR024088">
    <property type="entry name" value="Tyr-tRNA-ligase_bac-type"/>
</dbReference>
<keyword evidence="1 9" id="KW-0963">Cytoplasm</keyword>
<comment type="function">
    <text evidence="9">Catalyzes the attachment of tyrosine to tRNA(Tyr) in a two-step reaction: tyrosine is first activated by ATP to form Tyr-AMP and then transferred to the acceptor end of tRNA(Tyr).</text>
</comment>
<keyword evidence="6 9" id="KW-0648">Protein biosynthesis</keyword>
<dbReference type="NCBIfam" id="TIGR00234">
    <property type="entry name" value="tyrS"/>
    <property type="match status" value="1"/>
</dbReference>
<keyword evidence="5 10" id="KW-0694">RNA-binding</keyword>
<sequence>MELSAAQEQEVKRQLEVIRRGVVEIVPESELVAKLRQSVATGEPLRVKLGMDPTAPDIHLGHTVVLHKIRQLQDLGHVAHLVIGDFTGQIGDPTDKSETRKQLSEDEVKANAKTYVEQVYKVLDPAKTTIVHNADWLAKLDFAAVIRLASTLTVARMLEREDFTKRFRENRPIHIHEFFYPLMQAYDSVELHTDIELGGTDQTFNLLMGRTLQKEFGQPMQVTVMMPLLEGLDGVNKMSKSLGNYIGVNETPNDMFGKVMSIPDGLMFKYYELLSFRSSEEIAALKADVEAGRAHPRDVKMALAKELVGRFLGEQAVVEAVTHWEQVFQSGAIPEDVPEITVTPEARWIVKLLVETGLANSNSEARRAISQGAVKLNGEKMLDVNLEYTPVDGDVLQLGKRQFGKLLVKA</sequence>
<evidence type="ECO:0000256" key="5">
    <source>
        <dbReference type="ARBA" id="ARBA00022884"/>
    </source>
</evidence>
<dbReference type="Proteomes" id="UP001597079">
    <property type="component" value="Unassembled WGS sequence"/>
</dbReference>
<dbReference type="EC" id="6.1.1.1" evidence="9"/>
<feature type="domain" description="RNA-binding S4" evidence="11">
    <location>
        <begin position="347"/>
        <end position="409"/>
    </location>
</feature>
<evidence type="ECO:0000256" key="4">
    <source>
        <dbReference type="ARBA" id="ARBA00022840"/>
    </source>
</evidence>
<dbReference type="RefSeq" id="WP_377944843.1">
    <property type="nucleotide sequence ID" value="NZ_JBHUCX010000083.1"/>
</dbReference>
<dbReference type="InterPro" id="IPR054608">
    <property type="entry name" value="SYY-like_C"/>
</dbReference>
<dbReference type="PROSITE" id="PS50889">
    <property type="entry name" value="S4"/>
    <property type="match status" value="1"/>
</dbReference>
<comment type="subcellular location">
    <subcellularLocation>
        <location evidence="9">Cytoplasm</location>
    </subcellularLocation>
</comment>
<dbReference type="PANTHER" id="PTHR11766">
    <property type="entry name" value="TYROSYL-TRNA SYNTHETASE"/>
    <property type="match status" value="1"/>
</dbReference>
<proteinExistence type="inferred from homology"/>
<keyword evidence="4 9" id="KW-0067">ATP-binding</keyword>
<evidence type="ECO:0000256" key="8">
    <source>
        <dbReference type="ARBA" id="ARBA00048248"/>
    </source>
</evidence>
<keyword evidence="3 9" id="KW-0547">Nucleotide-binding</keyword>